<reference evidence="4" key="1">
    <citation type="submission" date="2022-11" db="UniProtKB">
        <authorList>
            <consortium name="WormBaseParasite"/>
        </authorList>
    </citation>
    <scope>IDENTIFICATION</scope>
</reference>
<organism evidence="3 4">
    <name type="scientific">Acrobeloides nanus</name>
    <dbReference type="NCBI Taxonomy" id="290746"/>
    <lineage>
        <taxon>Eukaryota</taxon>
        <taxon>Metazoa</taxon>
        <taxon>Ecdysozoa</taxon>
        <taxon>Nematoda</taxon>
        <taxon>Chromadorea</taxon>
        <taxon>Rhabditida</taxon>
        <taxon>Tylenchina</taxon>
        <taxon>Cephalobomorpha</taxon>
        <taxon>Cephaloboidea</taxon>
        <taxon>Cephalobidae</taxon>
        <taxon>Acrobeloides</taxon>
    </lineage>
</organism>
<sequence length="152" mass="16945">MKDGGVIDALNKDKSVIHHIFAQGNTETRLEAMGYRVGYALVEKIAKEMPRLVSELEIMKFICKEFWTNTFGKQVDNLRTNHQGIYVIQDNKFFTVASFSEGTQYIEEAAIYLSLPAGILRGALANLGISCIVIASTEKLPAVKFNVNLNKT</sequence>
<evidence type="ECO:0000313" key="3">
    <source>
        <dbReference type="Proteomes" id="UP000887540"/>
    </source>
</evidence>
<evidence type="ECO:0000256" key="1">
    <source>
        <dbReference type="ARBA" id="ARBA00004222"/>
    </source>
</evidence>
<name>A0A914CST0_9BILA</name>
<protein>
    <submittedName>
        <fullName evidence="4">Trafficking protein particle complex subunit 6B</fullName>
    </submittedName>
</protein>
<evidence type="ECO:0000313" key="4">
    <source>
        <dbReference type="WBParaSite" id="ACRNAN_scaffold1419.g23340.t1"/>
    </source>
</evidence>
<proteinExistence type="inferred from homology"/>
<comment type="subcellular location">
    <subcellularLocation>
        <location evidence="1">Golgi apparatus</location>
        <location evidence="1">cis-Golgi network</location>
    </subcellularLocation>
</comment>
<evidence type="ECO:0000256" key="2">
    <source>
        <dbReference type="ARBA" id="ARBA00006218"/>
    </source>
</evidence>
<dbReference type="PANTHER" id="PTHR12817:SF0">
    <property type="entry name" value="GEO08327P1"/>
    <property type="match status" value="1"/>
</dbReference>
<dbReference type="WBParaSite" id="ACRNAN_scaffold1419.g23340.t1">
    <property type="protein sequence ID" value="ACRNAN_scaffold1419.g23340.t1"/>
    <property type="gene ID" value="ACRNAN_scaffold1419.g23340"/>
</dbReference>
<dbReference type="InterPro" id="IPR024096">
    <property type="entry name" value="NO_sig/Golgi_transp_ligand-bd"/>
</dbReference>
<dbReference type="AlphaFoldDB" id="A0A914CST0"/>
<dbReference type="Pfam" id="PF04051">
    <property type="entry name" value="TRAPP"/>
    <property type="match status" value="1"/>
</dbReference>
<dbReference type="PANTHER" id="PTHR12817">
    <property type="entry name" value="TRAFFICKING PROTEIN PARTICLE COMPLEX SUBUNIT 6B"/>
    <property type="match status" value="1"/>
</dbReference>
<dbReference type="Proteomes" id="UP000887540">
    <property type="component" value="Unplaced"/>
</dbReference>
<dbReference type="CDD" id="cd14944">
    <property type="entry name" value="TRAPPC6A_Trs33"/>
    <property type="match status" value="1"/>
</dbReference>
<dbReference type="GO" id="GO:0005801">
    <property type="term" value="C:cis-Golgi network"/>
    <property type="evidence" value="ECO:0007669"/>
    <property type="project" value="TreeGrafter"/>
</dbReference>
<dbReference type="InterPro" id="IPR037992">
    <property type="entry name" value="TRAPPC6/Trs33"/>
</dbReference>
<accession>A0A914CST0</accession>
<dbReference type="GO" id="GO:0005802">
    <property type="term" value="C:trans-Golgi network"/>
    <property type="evidence" value="ECO:0007669"/>
    <property type="project" value="TreeGrafter"/>
</dbReference>
<dbReference type="GO" id="GO:0006888">
    <property type="term" value="P:endoplasmic reticulum to Golgi vesicle-mediated transport"/>
    <property type="evidence" value="ECO:0007669"/>
    <property type="project" value="TreeGrafter"/>
</dbReference>
<dbReference type="SUPFAM" id="SSF111126">
    <property type="entry name" value="Ligand-binding domain in the NO signalling and Golgi transport"/>
    <property type="match status" value="1"/>
</dbReference>
<dbReference type="Gene3D" id="3.30.1380.20">
    <property type="entry name" value="Trafficking protein particle complex subunit 3"/>
    <property type="match status" value="1"/>
</dbReference>
<dbReference type="InterPro" id="IPR007194">
    <property type="entry name" value="TRAPP_component"/>
</dbReference>
<keyword evidence="3" id="KW-1185">Reference proteome</keyword>
<dbReference type="GO" id="GO:0030008">
    <property type="term" value="C:TRAPP complex"/>
    <property type="evidence" value="ECO:0007669"/>
    <property type="project" value="TreeGrafter"/>
</dbReference>
<comment type="similarity">
    <text evidence="2">Belongs to the TRAPP small subunits family. BET3 subfamily.</text>
</comment>